<keyword evidence="2" id="KW-0489">Methyltransferase</keyword>
<keyword evidence="2" id="KW-0830">Ubiquinone</keyword>
<dbReference type="Pfam" id="PF13649">
    <property type="entry name" value="Methyltransf_25"/>
    <property type="match status" value="1"/>
</dbReference>
<evidence type="ECO:0000313" key="3">
    <source>
        <dbReference type="Proteomes" id="UP000252586"/>
    </source>
</evidence>
<comment type="caution">
    <text evidence="2">The sequence shown here is derived from an EMBL/GenBank/DDBJ whole genome shotgun (WGS) entry which is preliminary data.</text>
</comment>
<dbReference type="STRING" id="1210090.GCA_001613185_03474"/>
<dbReference type="PANTHER" id="PTHR43591:SF24">
    <property type="entry name" value="2-METHOXY-6-POLYPRENYL-1,4-BENZOQUINOL METHYLASE, MITOCHONDRIAL"/>
    <property type="match status" value="1"/>
</dbReference>
<dbReference type="GO" id="GO:0032259">
    <property type="term" value="P:methylation"/>
    <property type="evidence" value="ECO:0007669"/>
    <property type="project" value="UniProtKB-KW"/>
</dbReference>
<organism evidence="2 3">
    <name type="scientific">Nocardia puris</name>
    <dbReference type="NCBI Taxonomy" id="208602"/>
    <lineage>
        <taxon>Bacteria</taxon>
        <taxon>Bacillati</taxon>
        <taxon>Actinomycetota</taxon>
        <taxon>Actinomycetes</taxon>
        <taxon>Mycobacteriales</taxon>
        <taxon>Nocardiaceae</taxon>
        <taxon>Nocardia</taxon>
    </lineage>
</organism>
<dbReference type="PANTHER" id="PTHR43591">
    <property type="entry name" value="METHYLTRANSFERASE"/>
    <property type="match status" value="1"/>
</dbReference>
<proteinExistence type="predicted"/>
<feature type="domain" description="Methyltransferase" evidence="1">
    <location>
        <begin position="46"/>
        <end position="139"/>
    </location>
</feature>
<dbReference type="InterPro" id="IPR041698">
    <property type="entry name" value="Methyltransf_25"/>
</dbReference>
<dbReference type="Proteomes" id="UP000252586">
    <property type="component" value="Unassembled WGS sequence"/>
</dbReference>
<keyword evidence="2" id="KW-0808">Transferase</keyword>
<dbReference type="CDD" id="cd02440">
    <property type="entry name" value="AdoMet_MTases"/>
    <property type="match status" value="1"/>
</dbReference>
<sequence>MSGNPLAVAAPWELVADGYAESALAIMAPFSARALELAGLPETARVLDVAAGPGTLSLPAAAQVARVDAVDFAEPMLDRLRAAAAAAGLTNVEVTHGDGQALPFPDDTFDAGFSMFGLMFFPDRPKGFAELFRVLRPGGVAVVSSWAPVAESPLMRLMFGALSAGDPAIREPQPDFLNLENPEVFAGEMSGAGFAGVSIQRHTSAVAYDDADHLWTEMARSSAPLVLLRRSLGEDAWEERSASMRAYLNEHYRPHSLLSTTAFLGIGHKPER</sequence>
<accession>A0A366DNS0</accession>
<dbReference type="Gene3D" id="3.40.50.150">
    <property type="entry name" value="Vaccinia Virus protein VP39"/>
    <property type="match status" value="1"/>
</dbReference>
<reference evidence="2 3" key="1">
    <citation type="submission" date="2018-06" db="EMBL/GenBank/DDBJ databases">
        <title>Genomic Encyclopedia of Type Strains, Phase IV (KMG-IV): sequencing the most valuable type-strain genomes for metagenomic binning, comparative biology and taxonomic classification.</title>
        <authorList>
            <person name="Goeker M."/>
        </authorList>
    </citation>
    <scope>NUCLEOTIDE SEQUENCE [LARGE SCALE GENOMIC DNA]</scope>
    <source>
        <strain evidence="2 3">DSM 44599</strain>
    </source>
</reference>
<gene>
    <name evidence="2" type="ORF">DFR74_104448</name>
</gene>
<evidence type="ECO:0000259" key="1">
    <source>
        <dbReference type="Pfam" id="PF13649"/>
    </source>
</evidence>
<dbReference type="RefSeq" id="WP_067509923.1">
    <property type="nucleotide sequence ID" value="NZ_QNRE01000004.1"/>
</dbReference>
<dbReference type="SUPFAM" id="SSF53335">
    <property type="entry name" value="S-adenosyl-L-methionine-dependent methyltransferases"/>
    <property type="match status" value="1"/>
</dbReference>
<dbReference type="InterPro" id="IPR029063">
    <property type="entry name" value="SAM-dependent_MTases_sf"/>
</dbReference>
<protein>
    <submittedName>
        <fullName evidence="2">Ubiquinone/menaquinone biosynthesis C-methylase UbiE</fullName>
    </submittedName>
</protein>
<dbReference type="AlphaFoldDB" id="A0A366DNS0"/>
<name>A0A366DNS0_9NOCA</name>
<keyword evidence="3" id="KW-1185">Reference proteome</keyword>
<dbReference type="GO" id="GO:0008168">
    <property type="term" value="F:methyltransferase activity"/>
    <property type="evidence" value="ECO:0007669"/>
    <property type="project" value="UniProtKB-KW"/>
</dbReference>
<evidence type="ECO:0000313" key="2">
    <source>
        <dbReference type="EMBL" id="RBO91740.1"/>
    </source>
</evidence>
<dbReference type="OrthoDB" id="3763870at2"/>
<dbReference type="EMBL" id="QNRE01000004">
    <property type="protein sequence ID" value="RBO91740.1"/>
    <property type="molecule type" value="Genomic_DNA"/>
</dbReference>